<keyword evidence="4 10" id="KW-0808">Transferase</keyword>
<evidence type="ECO:0000256" key="4">
    <source>
        <dbReference type="ARBA" id="ARBA00022679"/>
    </source>
</evidence>
<dbReference type="PROSITE" id="PS00092">
    <property type="entry name" value="N6_MTASE"/>
    <property type="match status" value="1"/>
</dbReference>
<evidence type="ECO:0000259" key="9">
    <source>
        <dbReference type="Pfam" id="PF12161"/>
    </source>
</evidence>
<name>A0A837B062_9LACO</name>
<dbReference type="GO" id="GO:0009307">
    <property type="term" value="P:DNA restriction-modification system"/>
    <property type="evidence" value="ECO:0007669"/>
    <property type="project" value="UniProtKB-KW"/>
</dbReference>
<proteinExistence type="inferred from homology"/>
<evidence type="ECO:0000256" key="7">
    <source>
        <dbReference type="ARBA" id="ARBA00047942"/>
    </source>
</evidence>
<dbReference type="InterPro" id="IPR022749">
    <property type="entry name" value="D12N6_MeTrfase_N"/>
</dbReference>
<dbReference type="RefSeq" id="WP_034534883.1">
    <property type="nucleotide sequence ID" value="NZ_AZBY01000020.1"/>
</dbReference>
<dbReference type="InterPro" id="IPR038333">
    <property type="entry name" value="T1MK-like_N_sf"/>
</dbReference>
<evidence type="ECO:0000313" key="11">
    <source>
        <dbReference type="Proteomes" id="UP000026921"/>
    </source>
</evidence>
<dbReference type="PANTHER" id="PTHR42933:SF1">
    <property type="entry name" value="SITE-SPECIFIC DNA-METHYLTRANSFERASE (ADENINE-SPECIFIC)"/>
    <property type="match status" value="1"/>
</dbReference>
<reference evidence="10 11" key="1">
    <citation type="journal article" date="2015" name="Stand. Genomic Sci.">
        <title>High quality draft genome of Lactobacillus kunkeei EFB6, isolated from a German European foulbrood outbreak of honeybees.</title>
        <authorList>
            <person name="Djukic M."/>
            <person name="Poehlein A."/>
            <person name="Strauss J."/>
            <person name="Tann F.J."/>
            <person name="Leimbach A."/>
            <person name="Hoppert M."/>
            <person name="Daniel R."/>
        </authorList>
    </citation>
    <scope>NUCLEOTIDE SEQUENCE [LARGE SCALE GENOMIC DNA]</scope>
    <source>
        <strain evidence="10 11">EFB6</strain>
    </source>
</reference>
<dbReference type="EMBL" id="AZBY01000020">
    <property type="protein sequence ID" value="KDB00562.1"/>
    <property type="molecule type" value="Genomic_DNA"/>
</dbReference>
<dbReference type="PRINTS" id="PR00507">
    <property type="entry name" value="N12N6MTFRASE"/>
</dbReference>
<dbReference type="Proteomes" id="UP000026921">
    <property type="component" value="Unassembled WGS sequence"/>
</dbReference>
<keyword evidence="5" id="KW-0949">S-adenosyl-L-methionine</keyword>
<evidence type="ECO:0000259" key="8">
    <source>
        <dbReference type="Pfam" id="PF02384"/>
    </source>
</evidence>
<dbReference type="GO" id="GO:0003677">
    <property type="term" value="F:DNA binding"/>
    <property type="evidence" value="ECO:0007669"/>
    <property type="project" value="InterPro"/>
</dbReference>
<feature type="domain" description="DNA methylase adenine-specific" evidence="8">
    <location>
        <begin position="183"/>
        <end position="487"/>
    </location>
</feature>
<accession>A0A837B062</accession>
<dbReference type="Pfam" id="PF12161">
    <property type="entry name" value="HsdM_N"/>
    <property type="match status" value="1"/>
</dbReference>
<evidence type="ECO:0000256" key="2">
    <source>
        <dbReference type="ARBA" id="ARBA00011900"/>
    </source>
</evidence>
<evidence type="ECO:0000313" key="10">
    <source>
        <dbReference type="EMBL" id="KDB00562.1"/>
    </source>
</evidence>
<dbReference type="InterPro" id="IPR004546">
    <property type="entry name" value="Restrct_endonuc_T1M"/>
</dbReference>
<dbReference type="REBASE" id="133199">
    <property type="entry name" value="M.LkuEFB6ORF70P"/>
</dbReference>
<dbReference type="Gene3D" id="1.20.1260.30">
    <property type="match status" value="1"/>
</dbReference>
<comment type="similarity">
    <text evidence="1">Belongs to the N(4)/N(6)-methyltransferase family.</text>
</comment>
<dbReference type="InterPro" id="IPR002052">
    <property type="entry name" value="DNA_methylase_N6_adenine_CS"/>
</dbReference>
<keyword evidence="3 10" id="KW-0489">Methyltransferase</keyword>
<dbReference type="Pfam" id="PF02384">
    <property type="entry name" value="N6_Mtase"/>
    <property type="match status" value="1"/>
</dbReference>
<dbReference type="SUPFAM" id="SSF53335">
    <property type="entry name" value="S-adenosyl-L-methionine-dependent methyltransferases"/>
    <property type="match status" value="1"/>
</dbReference>
<dbReference type="Gene3D" id="3.40.50.150">
    <property type="entry name" value="Vaccinia Virus protein VP39"/>
    <property type="match status" value="1"/>
</dbReference>
<dbReference type="InterPro" id="IPR003356">
    <property type="entry name" value="DNA_methylase_A-5"/>
</dbReference>
<organism evidence="10 11">
    <name type="scientific">Apilactobacillus kunkeei EFB6</name>
    <dbReference type="NCBI Taxonomy" id="1419324"/>
    <lineage>
        <taxon>Bacteria</taxon>
        <taxon>Bacillati</taxon>
        <taxon>Bacillota</taxon>
        <taxon>Bacilli</taxon>
        <taxon>Lactobacillales</taxon>
        <taxon>Lactobacillaceae</taxon>
        <taxon>Apilactobacillus</taxon>
    </lineage>
</organism>
<evidence type="ECO:0000256" key="1">
    <source>
        <dbReference type="ARBA" id="ARBA00006594"/>
    </source>
</evidence>
<dbReference type="AlphaFoldDB" id="A0A837B062"/>
<sequence length="538" mass="61149">MILNGKNIAEDIWQAGDSLSDVMKSSDYKNYLLGFVFYNYLSIKALKSFAKSNRMDEADHKEVKEQYIKFLDPDNNVANISTRDATMTTLLNNNGCFIEPAYLFSSIIEHINKGEFDLQHLKTALHEIELSSSNQNSNSEFESIFEDIDLDNNMLGSTLTQRNRVVSETLLSLNSINLYDIDEEVIGDAFENLIAEFASESDKRTGEFYTPHQVSDIISGILTDKVNDNNEHIKSVYDPAAGSASLLLNVGRNAARPDLVKYYGQELNPSNYNLSRMNLMIHGVSYEDIDFRNGDTLDKDWPDEGTTKFDRVVMNPPYSARWDNDESRIRDPRFKFYGVLPPKSKADLAFVLHGLYHLKEEGSMAVVLPHGVLFRGAKEGKIRKQLINENKIDAVIGLPANIFHSTSIPTTILVFKQDKSNSDVMFIDASDEFEKARNENILTDDNVVKIVETYLNRKDVQGFAHVASLEEIKENEFNLNIPRYVDTYVPEKRPSTTELLDKNKAIQNQIDANNKKMKTLIEEDSDDQFSIIINKLIK</sequence>
<dbReference type="GO" id="GO:0009007">
    <property type="term" value="F:site-specific DNA-methyltransferase (adenine-specific) activity"/>
    <property type="evidence" value="ECO:0007669"/>
    <property type="project" value="UniProtKB-EC"/>
</dbReference>
<comment type="catalytic activity">
    <reaction evidence="7">
        <text>a 2'-deoxyadenosine in DNA + S-adenosyl-L-methionine = an N(6)-methyl-2'-deoxyadenosine in DNA + S-adenosyl-L-homocysteine + H(+)</text>
        <dbReference type="Rhea" id="RHEA:15197"/>
        <dbReference type="Rhea" id="RHEA-COMP:12418"/>
        <dbReference type="Rhea" id="RHEA-COMP:12419"/>
        <dbReference type="ChEBI" id="CHEBI:15378"/>
        <dbReference type="ChEBI" id="CHEBI:57856"/>
        <dbReference type="ChEBI" id="CHEBI:59789"/>
        <dbReference type="ChEBI" id="CHEBI:90615"/>
        <dbReference type="ChEBI" id="CHEBI:90616"/>
        <dbReference type="EC" id="2.1.1.72"/>
    </reaction>
</comment>
<dbReference type="NCBIfam" id="TIGR00497">
    <property type="entry name" value="hsdM"/>
    <property type="match status" value="1"/>
</dbReference>
<keyword evidence="6" id="KW-0680">Restriction system</keyword>
<dbReference type="InterPro" id="IPR029063">
    <property type="entry name" value="SAM-dependent_MTases_sf"/>
</dbReference>
<feature type="domain" description="N6 adenine-specific DNA methyltransferase N-terminal" evidence="9">
    <location>
        <begin position="9"/>
        <end position="164"/>
    </location>
</feature>
<gene>
    <name evidence="10" type="ORF">LAKU_20c00070</name>
</gene>
<dbReference type="GO" id="GO:0032259">
    <property type="term" value="P:methylation"/>
    <property type="evidence" value="ECO:0007669"/>
    <property type="project" value="UniProtKB-KW"/>
</dbReference>
<comment type="caution">
    <text evidence="10">The sequence shown here is derived from an EMBL/GenBank/DDBJ whole genome shotgun (WGS) entry which is preliminary data.</text>
</comment>
<dbReference type="InterPro" id="IPR051537">
    <property type="entry name" value="DNA_Adenine_Mtase"/>
</dbReference>
<dbReference type="GO" id="GO:0008170">
    <property type="term" value="F:N-methyltransferase activity"/>
    <property type="evidence" value="ECO:0007669"/>
    <property type="project" value="InterPro"/>
</dbReference>
<evidence type="ECO:0000256" key="5">
    <source>
        <dbReference type="ARBA" id="ARBA00022691"/>
    </source>
</evidence>
<dbReference type="EC" id="2.1.1.72" evidence="2"/>
<evidence type="ECO:0000256" key="6">
    <source>
        <dbReference type="ARBA" id="ARBA00022747"/>
    </source>
</evidence>
<evidence type="ECO:0000256" key="3">
    <source>
        <dbReference type="ARBA" id="ARBA00022603"/>
    </source>
</evidence>
<dbReference type="PANTHER" id="PTHR42933">
    <property type="entry name" value="SLR6095 PROTEIN"/>
    <property type="match status" value="1"/>
</dbReference>
<protein>
    <recommendedName>
        <fullName evidence="2">site-specific DNA-methyltransferase (adenine-specific)</fullName>
        <ecNumber evidence="2">2.1.1.72</ecNumber>
    </recommendedName>
</protein>